<organism evidence="2 3">
    <name type="scientific">Helicocarpus griseus UAMH5409</name>
    <dbReference type="NCBI Taxonomy" id="1447875"/>
    <lineage>
        <taxon>Eukaryota</taxon>
        <taxon>Fungi</taxon>
        <taxon>Dikarya</taxon>
        <taxon>Ascomycota</taxon>
        <taxon>Pezizomycotina</taxon>
        <taxon>Eurotiomycetes</taxon>
        <taxon>Eurotiomycetidae</taxon>
        <taxon>Onygenales</taxon>
        <taxon>Ajellomycetaceae</taxon>
        <taxon>Helicocarpus</taxon>
    </lineage>
</organism>
<dbReference type="GO" id="GO:0016787">
    <property type="term" value="F:hydrolase activity"/>
    <property type="evidence" value="ECO:0007669"/>
    <property type="project" value="InterPro"/>
</dbReference>
<accession>A0A2B7XTJ1</accession>
<dbReference type="PANTHER" id="PTHR12905">
    <property type="entry name" value="METALLOPHOSPHOESTERASE"/>
    <property type="match status" value="1"/>
</dbReference>
<dbReference type="Gene3D" id="3.60.21.10">
    <property type="match status" value="1"/>
</dbReference>
<dbReference type="OrthoDB" id="630188at2759"/>
<dbReference type="SUPFAM" id="SSF56300">
    <property type="entry name" value="Metallo-dependent phosphatases"/>
    <property type="match status" value="1"/>
</dbReference>
<protein>
    <recommendedName>
        <fullName evidence="1">Calcineurin-like phosphoesterase domain-containing protein</fullName>
    </recommendedName>
</protein>
<sequence length="267" mass="30357">MFRNQADLSVILHRQQPSTWSELLSHPVIFLARKLYAWRKLPGSEDGLHDSRYHSPITVVCISDTHNCQPQLPDGDILVHAGDLTQSGSQAEIQSAIDWLNRQPHAHKVIIAGNHDLMLDEAYKPSLGFGNQSQNRILWGNVIYLQNSSTVVRCSRDREIKIYGSPASPRHGNWAFQYPRTSNVWKNTIPSDIDILITHVPPQGHLDVNRFGCRFLLEEIWKLQKKPRLHVIGHVHEGYGVENARFDRVQRAYDDVILCKGGILGLT</sequence>
<dbReference type="InterPro" id="IPR051693">
    <property type="entry name" value="UPF0046_metallophosphoest"/>
</dbReference>
<dbReference type="PANTHER" id="PTHR12905:SF18">
    <property type="entry name" value="ESTER HYDROLASE, PUTATIVE (AFU_ORTHOLOGUE AFUA_4G03130)-RELATED"/>
    <property type="match status" value="1"/>
</dbReference>
<feature type="domain" description="Calcineurin-like phosphoesterase" evidence="1">
    <location>
        <begin position="59"/>
        <end position="237"/>
    </location>
</feature>
<dbReference type="AlphaFoldDB" id="A0A2B7XTJ1"/>
<evidence type="ECO:0000313" key="2">
    <source>
        <dbReference type="EMBL" id="PGH12516.1"/>
    </source>
</evidence>
<dbReference type="InterPro" id="IPR004843">
    <property type="entry name" value="Calcineurin-like_PHP"/>
</dbReference>
<evidence type="ECO:0000313" key="3">
    <source>
        <dbReference type="Proteomes" id="UP000223968"/>
    </source>
</evidence>
<keyword evidence="3" id="KW-1185">Reference proteome</keyword>
<proteinExistence type="predicted"/>
<name>A0A2B7XTJ1_9EURO</name>
<dbReference type="EMBL" id="PDNB01000057">
    <property type="protein sequence ID" value="PGH12516.1"/>
    <property type="molecule type" value="Genomic_DNA"/>
</dbReference>
<evidence type="ECO:0000259" key="1">
    <source>
        <dbReference type="Pfam" id="PF00149"/>
    </source>
</evidence>
<gene>
    <name evidence="2" type="ORF">AJ79_04260</name>
</gene>
<dbReference type="Proteomes" id="UP000223968">
    <property type="component" value="Unassembled WGS sequence"/>
</dbReference>
<dbReference type="Pfam" id="PF00149">
    <property type="entry name" value="Metallophos"/>
    <property type="match status" value="1"/>
</dbReference>
<dbReference type="InterPro" id="IPR029052">
    <property type="entry name" value="Metallo-depent_PP-like"/>
</dbReference>
<reference evidence="2 3" key="1">
    <citation type="submission" date="2017-10" db="EMBL/GenBank/DDBJ databases">
        <title>Comparative genomics in systemic dimorphic fungi from Ajellomycetaceae.</title>
        <authorList>
            <person name="Munoz J.F."/>
            <person name="Mcewen J.G."/>
            <person name="Clay O.K."/>
            <person name="Cuomo C.A."/>
        </authorList>
    </citation>
    <scope>NUCLEOTIDE SEQUENCE [LARGE SCALE GENOMIC DNA]</scope>
    <source>
        <strain evidence="2 3">UAMH5409</strain>
    </source>
</reference>
<dbReference type="CDD" id="cd07379">
    <property type="entry name" value="MPP_239FB"/>
    <property type="match status" value="1"/>
</dbReference>
<comment type="caution">
    <text evidence="2">The sequence shown here is derived from an EMBL/GenBank/DDBJ whole genome shotgun (WGS) entry which is preliminary data.</text>
</comment>